<proteinExistence type="predicted"/>
<protein>
    <submittedName>
        <fullName evidence="2">Uncharacterized protein</fullName>
    </submittedName>
</protein>
<dbReference type="AlphaFoldDB" id="A0AAN8F7D5"/>
<sequence>MLFVFLRLSEFDAKKASFREDHHSMTMVESILRSLRTRRRRSGNIATKQVKEANTVNMAIENELALLNNLQSQAHATKKTSLISPLKTHPKSPRKSNDDNKSPRKPLSDINKLQQPVHKKDLKMDKG</sequence>
<feature type="compositionally biased region" description="Polar residues" evidence="1">
    <location>
        <begin position="74"/>
        <end position="83"/>
    </location>
</feature>
<dbReference type="Proteomes" id="UP001331761">
    <property type="component" value="Unassembled WGS sequence"/>
</dbReference>
<name>A0AAN8F7D5_TRICO</name>
<evidence type="ECO:0000313" key="3">
    <source>
        <dbReference type="Proteomes" id="UP001331761"/>
    </source>
</evidence>
<comment type="caution">
    <text evidence="2">The sequence shown here is derived from an EMBL/GenBank/DDBJ whole genome shotgun (WGS) entry which is preliminary data.</text>
</comment>
<organism evidence="2 3">
    <name type="scientific">Trichostrongylus colubriformis</name>
    <name type="common">Black scour worm</name>
    <dbReference type="NCBI Taxonomy" id="6319"/>
    <lineage>
        <taxon>Eukaryota</taxon>
        <taxon>Metazoa</taxon>
        <taxon>Ecdysozoa</taxon>
        <taxon>Nematoda</taxon>
        <taxon>Chromadorea</taxon>
        <taxon>Rhabditida</taxon>
        <taxon>Rhabditina</taxon>
        <taxon>Rhabditomorpha</taxon>
        <taxon>Strongyloidea</taxon>
        <taxon>Trichostrongylidae</taxon>
        <taxon>Trichostrongylus</taxon>
    </lineage>
</organism>
<accession>A0AAN8F7D5</accession>
<keyword evidence="3" id="KW-1185">Reference proteome</keyword>
<feature type="compositionally biased region" description="Basic and acidic residues" evidence="1">
    <location>
        <begin position="118"/>
        <end position="127"/>
    </location>
</feature>
<feature type="region of interest" description="Disordered" evidence="1">
    <location>
        <begin position="74"/>
        <end position="127"/>
    </location>
</feature>
<gene>
    <name evidence="2" type="ORF">GCK32_012745</name>
</gene>
<reference evidence="2 3" key="1">
    <citation type="submission" date="2019-10" db="EMBL/GenBank/DDBJ databases">
        <title>Assembly and Annotation for the nematode Trichostrongylus colubriformis.</title>
        <authorList>
            <person name="Martin J."/>
        </authorList>
    </citation>
    <scope>NUCLEOTIDE SEQUENCE [LARGE SCALE GENOMIC DNA]</scope>
    <source>
        <strain evidence="2">G859</strain>
        <tissue evidence="2">Whole worm</tissue>
    </source>
</reference>
<evidence type="ECO:0000256" key="1">
    <source>
        <dbReference type="SAM" id="MobiDB-lite"/>
    </source>
</evidence>
<evidence type="ECO:0000313" key="2">
    <source>
        <dbReference type="EMBL" id="KAK5974411.1"/>
    </source>
</evidence>
<dbReference type="EMBL" id="WIXE01014283">
    <property type="protein sequence ID" value="KAK5974411.1"/>
    <property type="molecule type" value="Genomic_DNA"/>
</dbReference>